<dbReference type="Gene3D" id="2.10.109.10">
    <property type="entry name" value="Umud Fragment, subunit A"/>
    <property type="match status" value="1"/>
</dbReference>
<dbReference type="InterPro" id="IPR036286">
    <property type="entry name" value="LexA/Signal_pep-like_sf"/>
</dbReference>
<comment type="similarity">
    <text evidence="2 3">Belongs to the peptidase S26 family.</text>
</comment>
<keyword evidence="3" id="KW-0645">Protease</keyword>
<keyword evidence="6" id="KW-1185">Reference proteome</keyword>
<dbReference type="PRINTS" id="PR00727">
    <property type="entry name" value="LEADERPTASE"/>
</dbReference>
<accession>A0A679IB38</accession>
<dbReference type="AlphaFoldDB" id="A0A679IB38"/>
<reference evidence="5 6" key="1">
    <citation type="submission" date="2020-02" db="EMBL/GenBank/DDBJ databases">
        <title>Characterization of vanA genotype vancomycin-resistant Enterococcus saigonensis VE80.</title>
        <authorList>
            <person name="Harada T."/>
            <person name="Motooka D."/>
            <person name="Nakamura S."/>
            <person name="Yamamoto Y."/>
            <person name="Kawahara R."/>
            <person name="Kawatsu K."/>
        </authorList>
    </citation>
    <scope>NUCLEOTIDE SEQUENCE [LARGE SCALE GENOMIC DNA]</scope>
    <source>
        <strain evidence="5 6">VE80</strain>
    </source>
</reference>
<dbReference type="GO" id="GO:0004252">
    <property type="term" value="F:serine-type endopeptidase activity"/>
    <property type="evidence" value="ECO:0007669"/>
    <property type="project" value="InterPro"/>
</dbReference>
<evidence type="ECO:0000313" key="6">
    <source>
        <dbReference type="Proteomes" id="UP000502998"/>
    </source>
</evidence>
<gene>
    <name evidence="5" type="ORF">EsVE80_23910</name>
</gene>
<evidence type="ECO:0000256" key="3">
    <source>
        <dbReference type="RuleBase" id="RU362042"/>
    </source>
</evidence>
<keyword evidence="3" id="KW-0378">Hydrolase</keyword>
<dbReference type="PANTHER" id="PTHR43390:SF1">
    <property type="entry name" value="CHLOROPLAST PROCESSING PEPTIDASE"/>
    <property type="match status" value="1"/>
</dbReference>
<dbReference type="InterPro" id="IPR019533">
    <property type="entry name" value="Peptidase_S26"/>
</dbReference>
<proteinExistence type="inferred from homology"/>
<dbReference type="SUPFAM" id="SSF51306">
    <property type="entry name" value="LexA/Signal peptidase"/>
    <property type="match status" value="1"/>
</dbReference>
<dbReference type="KEGG" id="esg:EsVE80_23910"/>
<keyword evidence="3" id="KW-1133">Transmembrane helix</keyword>
<protein>
    <recommendedName>
        <fullName evidence="3">Signal peptidase I</fullName>
        <ecNumber evidence="3">3.4.21.89</ecNumber>
    </recommendedName>
</protein>
<dbReference type="NCBIfam" id="TIGR02227">
    <property type="entry name" value="sigpep_I_bact"/>
    <property type="match status" value="1"/>
</dbReference>
<feature type="domain" description="Peptidase S26" evidence="4">
    <location>
        <begin position="28"/>
        <end position="191"/>
    </location>
</feature>
<dbReference type="Pfam" id="PF10502">
    <property type="entry name" value="Peptidase_S26"/>
    <property type="match status" value="1"/>
</dbReference>
<organism evidence="5 6">
    <name type="scientific">Enterococcus saigonensis</name>
    <dbReference type="NCBI Taxonomy" id="1805431"/>
    <lineage>
        <taxon>Bacteria</taxon>
        <taxon>Bacillati</taxon>
        <taxon>Bacillota</taxon>
        <taxon>Bacilli</taxon>
        <taxon>Lactobacillales</taxon>
        <taxon>Enterococcaceae</taxon>
        <taxon>Enterococcus</taxon>
    </lineage>
</organism>
<dbReference type="GO" id="GO:0005886">
    <property type="term" value="C:plasma membrane"/>
    <property type="evidence" value="ECO:0007669"/>
    <property type="project" value="UniProtKB-SubCell"/>
</dbReference>
<dbReference type="EMBL" id="AP022822">
    <property type="protein sequence ID" value="BCA86868.1"/>
    <property type="molecule type" value="Genomic_DNA"/>
</dbReference>
<name>A0A679IB38_9ENTE</name>
<sequence>MKKRLNQRQLQLIAQNIQRKRRRSHIQDLLVTFGIFIAVVASLFLIFFQVETVKDFSMLPNLQAGDRLIIGKYDEIERFDIIAFQVPGRKQQSIRRVIGLPGEELRYHEDILYVGTREIPERFLSEELIKAKDNAYQLTADFTTNDIRGVKNQRIPADYYLVLSDNRSFGIDSRDYGLVPKKDIFGVVVGIFLPIPRMMQL</sequence>
<evidence type="ECO:0000259" key="4">
    <source>
        <dbReference type="Pfam" id="PF10502"/>
    </source>
</evidence>
<dbReference type="PANTHER" id="PTHR43390">
    <property type="entry name" value="SIGNAL PEPTIDASE I"/>
    <property type="match status" value="1"/>
</dbReference>
<dbReference type="Proteomes" id="UP000502998">
    <property type="component" value="Chromosome"/>
</dbReference>
<keyword evidence="3" id="KW-0472">Membrane</keyword>
<comment type="subcellular location">
    <subcellularLocation>
        <location evidence="1">Cell membrane</location>
        <topology evidence="1">Single-pass type II membrane protein</topology>
    </subcellularLocation>
    <subcellularLocation>
        <location evidence="3">Membrane</location>
        <topology evidence="3">Single-pass type II membrane protein</topology>
    </subcellularLocation>
</comment>
<keyword evidence="3" id="KW-0812">Transmembrane</keyword>
<feature type="transmembrane region" description="Helical" evidence="3">
    <location>
        <begin position="29"/>
        <end position="48"/>
    </location>
</feature>
<dbReference type="GO" id="GO:0006465">
    <property type="term" value="P:signal peptide processing"/>
    <property type="evidence" value="ECO:0007669"/>
    <property type="project" value="InterPro"/>
</dbReference>
<dbReference type="EC" id="3.4.21.89" evidence="3"/>
<evidence type="ECO:0000313" key="5">
    <source>
        <dbReference type="EMBL" id="BCA86868.1"/>
    </source>
</evidence>
<dbReference type="GO" id="GO:0009003">
    <property type="term" value="F:signal peptidase activity"/>
    <property type="evidence" value="ECO:0007669"/>
    <property type="project" value="UniProtKB-EC"/>
</dbReference>
<dbReference type="InterPro" id="IPR000223">
    <property type="entry name" value="Pept_S26A_signal_pept_1"/>
</dbReference>
<evidence type="ECO:0000256" key="2">
    <source>
        <dbReference type="ARBA" id="ARBA00009370"/>
    </source>
</evidence>
<evidence type="ECO:0000256" key="1">
    <source>
        <dbReference type="ARBA" id="ARBA00004401"/>
    </source>
</evidence>
<dbReference type="RefSeq" id="WP_173103924.1">
    <property type="nucleotide sequence ID" value="NZ_AP022822.1"/>
</dbReference>
<dbReference type="CDD" id="cd06530">
    <property type="entry name" value="S26_SPase_I"/>
    <property type="match status" value="1"/>
</dbReference>
<comment type="catalytic activity">
    <reaction evidence="3">
        <text>Cleavage of hydrophobic, N-terminal signal or leader sequences from secreted and periplasmic proteins.</text>
        <dbReference type="EC" id="3.4.21.89"/>
    </reaction>
</comment>